<reference evidence="1 2" key="1">
    <citation type="submission" date="2023-12" db="EMBL/GenBank/DDBJ databases">
        <title>Blastococcus brunescens sp. nov., an actonobacterium isolated from sandstone collected in sahara desert.</title>
        <authorList>
            <person name="Gtari M."/>
            <person name="Ghodhbane F."/>
        </authorList>
    </citation>
    <scope>NUCLEOTIDE SEQUENCE [LARGE SCALE GENOMIC DNA]</scope>
    <source>
        <strain evidence="1 2">BMG 8361</strain>
    </source>
</reference>
<evidence type="ECO:0000313" key="1">
    <source>
        <dbReference type="EMBL" id="WRL66485.1"/>
    </source>
</evidence>
<sequence>MSVRTVSRPMSVPAPVMSTRDMDVSSCALDLRGARAGWWEKWLRGDVRRRDP</sequence>
<organism evidence="1 2">
    <name type="scientific">Blastococcus brunescens</name>
    <dbReference type="NCBI Taxonomy" id="1564165"/>
    <lineage>
        <taxon>Bacteria</taxon>
        <taxon>Bacillati</taxon>
        <taxon>Actinomycetota</taxon>
        <taxon>Actinomycetes</taxon>
        <taxon>Geodermatophilales</taxon>
        <taxon>Geodermatophilaceae</taxon>
        <taxon>Blastococcus</taxon>
    </lineage>
</organism>
<name>A0ABZ1B6P0_9ACTN</name>
<evidence type="ECO:0000313" key="2">
    <source>
        <dbReference type="Proteomes" id="UP001324287"/>
    </source>
</evidence>
<keyword evidence="2" id="KW-1185">Reference proteome</keyword>
<dbReference type="EMBL" id="CP141261">
    <property type="protein sequence ID" value="WRL66485.1"/>
    <property type="molecule type" value="Genomic_DNA"/>
</dbReference>
<protein>
    <submittedName>
        <fullName evidence="1">Uncharacterized protein</fullName>
    </submittedName>
</protein>
<dbReference type="Proteomes" id="UP001324287">
    <property type="component" value="Chromosome"/>
</dbReference>
<proteinExistence type="predicted"/>
<dbReference type="RefSeq" id="WP_324277797.1">
    <property type="nucleotide sequence ID" value="NZ_CP141261.1"/>
</dbReference>
<gene>
    <name evidence="1" type="ORF">U6N30_14370</name>
</gene>
<accession>A0ABZ1B6P0</accession>